<sequence length="244" mass="25939">MLPRYFGGFVVSFVLAQETTTVLPTGGPTSAVPTNSTAGNTTSTVTTTTTTTTSTTAVTKYCPIGWCLDDQWFEGGPCITPAPNELRKCWNDYCTADANHRGIYPTNAQGHQQGTFCKEWQDPKGRVCFHDIELSCHCDSFNSTPFSLSPRDGWSVADPCSYPPPPEPTTTESPTTTAGSPTTTTTTGSPTTSGPTGATTSSGGATTVGPTSAATHVEVSEVIYKVFIHGYRIYFYARGSMLLV</sequence>
<feature type="compositionally biased region" description="Low complexity" evidence="1">
    <location>
        <begin position="34"/>
        <end position="47"/>
    </location>
</feature>
<dbReference type="EMBL" id="EF134054">
    <property type="protein sequence ID" value="ABV22168.1"/>
    <property type="molecule type" value="mRNA"/>
</dbReference>
<feature type="region of interest" description="Disordered" evidence="1">
    <location>
        <begin position="26"/>
        <end position="47"/>
    </location>
</feature>
<keyword evidence="2" id="KW-0732">Signal</keyword>
<feature type="region of interest" description="Disordered" evidence="1">
    <location>
        <begin position="157"/>
        <end position="210"/>
    </location>
</feature>
<evidence type="ECO:0000256" key="1">
    <source>
        <dbReference type="SAM" id="MobiDB-lite"/>
    </source>
</evidence>
<feature type="chain" id="PRO_5002718282" evidence="2">
    <location>
        <begin position="17"/>
        <end position="244"/>
    </location>
</feature>
<name>A7YXN9_PERCH</name>
<dbReference type="AlphaFoldDB" id="A7YXN9"/>
<protein>
    <submittedName>
        <fullName evidence="3">Uncharacterized protein</fullName>
    </submittedName>
</protein>
<evidence type="ECO:0000256" key="2">
    <source>
        <dbReference type="SAM" id="SignalP"/>
    </source>
</evidence>
<proteinExistence type="evidence at transcript level"/>
<reference evidence="3" key="1">
    <citation type="journal article" date="2007" name="Proc. Natl. Acad. Sci. U.S.A.">
        <title>Spliced leader RNA trans-splicing in dinoflagellates.</title>
        <authorList>
            <person name="Zhang H."/>
            <person name="Hou Y."/>
            <person name="Miranda L."/>
            <person name="Campbell D.A."/>
            <person name="Sturm N.R."/>
            <person name="Gaasterland T."/>
            <person name="Lin S."/>
        </authorList>
    </citation>
    <scope>NUCLEOTIDE SEQUENCE</scope>
    <source>
        <strain evidence="3">Pch_cDNA23</strain>
    </source>
</reference>
<feature type="compositionally biased region" description="Low complexity" evidence="1">
    <location>
        <begin position="169"/>
        <end position="210"/>
    </location>
</feature>
<evidence type="ECO:0000313" key="3">
    <source>
        <dbReference type="EMBL" id="ABV22168.1"/>
    </source>
</evidence>
<accession>A7YXN9</accession>
<feature type="signal peptide" evidence="2">
    <location>
        <begin position="1"/>
        <end position="16"/>
    </location>
</feature>
<organism evidence="3">
    <name type="scientific">Perkinsus chesapeaki</name>
    <name type="common">Clam parasite</name>
    <name type="synonym">Perkinsus andrewsi</name>
    <dbReference type="NCBI Taxonomy" id="330153"/>
    <lineage>
        <taxon>Eukaryota</taxon>
        <taxon>Sar</taxon>
        <taxon>Alveolata</taxon>
        <taxon>Perkinsozoa</taxon>
        <taxon>Perkinsea</taxon>
        <taxon>Perkinsida</taxon>
        <taxon>Perkinsidae</taxon>
        <taxon>Perkinsus</taxon>
    </lineage>
</organism>